<dbReference type="RefSeq" id="WP_305748058.1">
    <property type="nucleotide sequence ID" value="NZ_JAUZEE010000001.1"/>
</dbReference>
<accession>A0ABT9FZ56</accession>
<dbReference type="SUPFAM" id="SSF46894">
    <property type="entry name" value="C-terminal effector domain of the bipartite response regulators"/>
    <property type="match status" value="1"/>
</dbReference>
<name>A0ABT9FZ56_LEPDI</name>
<keyword evidence="6" id="KW-1185">Reference proteome</keyword>
<feature type="domain" description="HTH luxR-type" evidence="3">
    <location>
        <begin position="186"/>
        <end position="251"/>
    </location>
</feature>
<dbReference type="PROSITE" id="PS50110">
    <property type="entry name" value="RESPONSE_REGULATORY"/>
    <property type="match status" value="1"/>
</dbReference>
<dbReference type="InterPro" id="IPR001789">
    <property type="entry name" value="Sig_transdc_resp-reg_receiver"/>
</dbReference>
<evidence type="ECO:0000313" key="6">
    <source>
        <dbReference type="Proteomes" id="UP001235760"/>
    </source>
</evidence>
<evidence type="ECO:0000313" key="5">
    <source>
        <dbReference type="EMBL" id="MDP4299514.1"/>
    </source>
</evidence>
<evidence type="ECO:0000259" key="4">
    <source>
        <dbReference type="PROSITE" id="PS50110"/>
    </source>
</evidence>
<dbReference type="PROSITE" id="PS50043">
    <property type="entry name" value="HTH_LUXR_2"/>
    <property type="match status" value="1"/>
</dbReference>
<protein>
    <submittedName>
        <fullName evidence="5">Response regulator transcription factor</fullName>
    </submittedName>
</protein>
<dbReference type="Pfam" id="PF00072">
    <property type="entry name" value="Response_reg"/>
    <property type="match status" value="1"/>
</dbReference>
<dbReference type="SMART" id="SM00448">
    <property type="entry name" value="REC"/>
    <property type="match status" value="1"/>
</dbReference>
<dbReference type="Gene3D" id="1.10.10.10">
    <property type="entry name" value="Winged helix-like DNA-binding domain superfamily/Winged helix DNA-binding domain"/>
    <property type="match status" value="1"/>
</dbReference>
<dbReference type="SMART" id="SM00421">
    <property type="entry name" value="HTH_LUXR"/>
    <property type="match status" value="1"/>
</dbReference>
<dbReference type="PANTHER" id="PTHR43214">
    <property type="entry name" value="TWO-COMPONENT RESPONSE REGULATOR"/>
    <property type="match status" value="1"/>
</dbReference>
<dbReference type="InterPro" id="IPR039420">
    <property type="entry name" value="WalR-like"/>
</dbReference>
<gene>
    <name evidence="5" type="ORF">Q8X39_02620</name>
</gene>
<keyword evidence="2" id="KW-0597">Phosphoprotein</keyword>
<dbReference type="Proteomes" id="UP001235760">
    <property type="component" value="Unassembled WGS sequence"/>
</dbReference>
<proteinExistence type="predicted"/>
<dbReference type="InterPro" id="IPR000792">
    <property type="entry name" value="Tscrpt_reg_LuxR_C"/>
</dbReference>
<comment type="caution">
    <text evidence="5">The sequence shown here is derived from an EMBL/GenBank/DDBJ whole genome shotgun (WGS) entry which is preliminary data.</text>
</comment>
<dbReference type="InterPro" id="IPR016032">
    <property type="entry name" value="Sig_transdc_resp-reg_C-effctor"/>
</dbReference>
<reference evidence="5 6" key="1">
    <citation type="submission" date="2023-08" db="EMBL/GenBank/DDBJ databases">
        <authorList>
            <person name="Roldan D.M."/>
            <person name="Menes R.J."/>
        </authorList>
    </citation>
    <scope>NUCLEOTIDE SEQUENCE [LARGE SCALE GENOMIC DNA]</scope>
    <source>
        <strain evidence="5 6">CCM 2812</strain>
    </source>
</reference>
<dbReference type="SUPFAM" id="SSF52172">
    <property type="entry name" value="CheY-like"/>
    <property type="match status" value="1"/>
</dbReference>
<evidence type="ECO:0000259" key="3">
    <source>
        <dbReference type="PROSITE" id="PS50043"/>
    </source>
</evidence>
<sequence>MIVARPIILRTRSRTLSRPMSGSLPLRALVVEENAAARQFMVRVVRESFSDEITFSEAADLDAARHLLGLGEHGTQRRPDAARFDLVLCDLESADGEGLALLSQLSEDPAIKVATTLHSDDEHLFPALQCGANGYLLKEDRFEVLVEELQKIARGQPSLSPAMARRMLAFFREIAAVGDPLREPVADLSTVVLADRERDVLALLSKGYAVKEIARQLGIAWFEVNDHLRTAWRKLVLASSPEAALMEARRVLNG</sequence>
<evidence type="ECO:0000256" key="1">
    <source>
        <dbReference type="ARBA" id="ARBA00023125"/>
    </source>
</evidence>
<evidence type="ECO:0000256" key="2">
    <source>
        <dbReference type="PROSITE-ProRule" id="PRU00169"/>
    </source>
</evidence>
<feature type="modified residue" description="4-aspartylphosphate" evidence="2">
    <location>
        <position position="90"/>
    </location>
</feature>
<dbReference type="InterPro" id="IPR011006">
    <property type="entry name" value="CheY-like_superfamily"/>
</dbReference>
<dbReference type="EMBL" id="JAUZEE010000001">
    <property type="protein sequence ID" value="MDP4299514.1"/>
    <property type="molecule type" value="Genomic_DNA"/>
</dbReference>
<dbReference type="InterPro" id="IPR036388">
    <property type="entry name" value="WH-like_DNA-bd_sf"/>
</dbReference>
<feature type="domain" description="Response regulatory" evidence="4">
    <location>
        <begin position="27"/>
        <end position="153"/>
    </location>
</feature>
<dbReference type="Pfam" id="PF00196">
    <property type="entry name" value="GerE"/>
    <property type="match status" value="1"/>
</dbReference>
<dbReference type="CDD" id="cd06170">
    <property type="entry name" value="LuxR_C_like"/>
    <property type="match status" value="1"/>
</dbReference>
<organism evidence="5 6">
    <name type="scientific">Leptothrix discophora</name>
    <dbReference type="NCBI Taxonomy" id="89"/>
    <lineage>
        <taxon>Bacteria</taxon>
        <taxon>Pseudomonadati</taxon>
        <taxon>Pseudomonadota</taxon>
        <taxon>Betaproteobacteria</taxon>
        <taxon>Burkholderiales</taxon>
        <taxon>Sphaerotilaceae</taxon>
        <taxon>Leptothrix</taxon>
    </lineage>
</organism>
<dbReference type="Gene3D" id="3.40.50.2300">
    <property type="match status" value="1"/>
</dbReference>
<keyword evidence="1" id="KW-0238">DNA-binding</keyword>
<dbReference type="PRINTS" id="PR00038">
    <property type="entry name" value="HTHLUXR"/>
</dbReference>